<feature type="chain" id="PRO_5002526746" description="Protein CAP22" evidence="2">
    <location>
        <begin position="21"/>
        <end position="220"/>
    </location>
</feature>
<feature type="region of interest" description="Disordered" evidence="1">
    <location>
        <begin position="137"/>
        <end position="188"/>
    </location>
</feature>
<dbReference type="Proteomes" id="UP000054481">
    <property type="component" value="Unassembled WGS sequence"/>
</dbReference>
<organism evidence="3 4">
    <name type="scientific">Hirsutella minnesotensis 3608</name>
    <dbReference type="NCBI Taxonomy" id="1043627"/>
    <lineage>
        <taxon>Eukaryota</taxon>
        <taxon>Fungi</taxon>
        <taxon>Dikarya</taxon>
        <taxon>Ascomycota</taxon>
        <taxon>Pezizomycotina</taxon>
        <taxon>Sordariomycetes</taxon>
        <taxon>Hypocreomycetidae</taxon>
        <taxon>Hypocreales</taxon>
        <taxon>Ophiocordycipitaceae</taxon>
        <taxon>Hirsutella</taxon>
    </lineage>
</organism>
<reference evidence="3 4" key="1">
    <citation type="journal article" date="2014" name="Genome Biol. Evol.">
        <title>Comparative genomics and transcriptomics analyses reveal divergent lifestyle features of nematode endoparasitic fungus Hirsutella minnesotensis.</title>
        <authorList>
            <person name="Lai Y."/>
            <person name="Liu K."/>
            <person name="Zhang X."/>
            <person name="Zhang X."/>
            <person name="Li K."/>
            <person name="Wang N."/>
            <person name="Shu C."/>
            <person name="Wu Y."/>
            <person name="Wang C."/>
            <person name="Bushley K.E."/>
            <person name="Xiang M."/>
            <person name="Liu X."/>
        </authorList>
    </citation>
    <scope>NUCLEOTIDE SEQUENCE [LARGE SCALE GENOMIC DNA]</scope>
    <source>
        <strain evidence="3 4">3608</strain>
    </source>
</reference>
<accession>A0A0F8A0V8</accession>
<evidence type="ECO:0000256" key="2">
    <source>
        <dbReference type="SAM" id="SignalP"/>
    </source>
</evidence>
<feature type="compositionally biased region" description="Polar residues" evidence="1">
    <location>
        <begin position="137"/>
        <end position="160"/>
    </location>
</feature>
<name>A0A0F8A0V8_9HYPO</name>
<gene>
    <name evidence="3" type="ORF">HIM_11700</name>
</gene>
<keyword evidence="4" id="KW-1185">Reference proteome</keyword>
<evidence type="ECO:0000313" key="4">
    <source>
        <dbReference type="Proteomes" id="UP000054481"/>
    </source>
</evidence>
<evidence type="ECO:0000313" key="3">
    <source>
        <dbReference type="EMBL" id="KJZ68914.1"/>
    </source>
</evidence>
<dbReference type="OrthoDB" id="4843554at2759"/>
<dbReference type="EMBL" id="KQ030791">
    <property type="protein sequence ID" value="KJZ68914.1"/>
    <property type="molecule type" value="Genomic_DNA"/>
</dbReference>
<evidence type="ECO:0000256" key="1">
    <source>
        <dbReference type="SAM" id="MobiDB-lite"/>
    </source>
</evidence>
<keyword evidence="2" id="KW-0732">Signal</keyword>
<feature type="compositionally biased region" description="Gly residues" evidence="1">
    <location>
        <begin position="169"/>
        <end position="179"/>
    </location>
</feature>
<feature type="signal peptide" evidence="2">
    <location>
        <begin position="1"/>
        <end position="20"/>
    </location>
</feature>
<evidence type="ECO:0008006" key="5">
    <source>
        <dbReference type="Google" id="ProtNLM"/>
    </source>
</evidence>
<proteinExistence type="predicted"/>
<protein>
    <recommendedName>
        <fullName evidence="5">Protein CAP22</fullName>
    </recommendedName>
</protein>
<dbReference type="AlphaFoldDB" id="A0A0F8A0V8"/>
<sequence length="220" mass="22397">MYTGTKLILAATPFFLAAQALDMPIPCRAICGPIDQLQSRCDTDLPSDNDVDERRLENQCICSNRSFDVGRIMPLCASCMQQNASPPGRDDDDDNRADAEDIAEINNLMSTCRLSSTTYSPAATSLVQGIAVNATPLTGTNQLSTNTGASARPTASSNADGSATATTGRNGGGGSGTTGTQGSRATGTTNAAAGLKPLGGVTATGMLYVAASLLAGGLLL</sequence>